<dbReference type="SUPFAM" id="SSF56801">
    <property type="entry name" value="Acetyl-CoA synthetase-like"/>
    <property type="match status" value="1"/>
</dbReference>
<dbReference type="PANTHER" id="PTHR45527">
    <property type="entry name" value="NONRIBOSOMAL PEPTIDE SYNTHETASE"/>
    <property type="match status" value="1"/>
</dbReference>
<feature type="domain" description="AMP-binding enzyme C-terminal" evidence="2">
    <location>
        <begin position="415"/>
        <end position="482"/>
    </location>
</feature>
<comment type="caution">
    <text evidence="3">The sequence shown here is derived from an EMBL/GenBank/DDBJ whole genome shotgun (WGS) entry which is preliminary data.</text>
</comment>
<dbReference type="InterPro" id="IPR025110">
    <property type="entry name" value="AMP-bd_C"/>
</dbReference>
<name>A0ABQ3KDJ9_9PSEU</name>
<gene>
    <name evidence="3" type="ORF">GCM10017567_35250</name>
</gene>
<evidence type="ECO:0000259" key="2">
    <source>
        <dbReference type="Pfam" id="PF13193"/>
    </source>
</evidence>
<protein>
    <submittedName>
        <fullName evidence="3">Amino acid adenylation protein</fullName>
    </submittedName>
</protein>
<dbReference type="Gene3D" id="3.40.50.12780">
    <property type="entry name" value="N-terminal domain of ligase-like"/>
    <property type="match status" value="1"/>
</dbReference>
<dbReference type="InterPro" id="IPR045851">
    <property type="entry name" value="AMP-bd_C_sf"/>
</dbReference>
<evidence type="ECO:0000313" key="3">
    <source>
        <dbReference type="EMBL" id="GHG14387.1"/>
    </source>
</evidence>
<dbReference type="PROSITE" id="PS00455">
    <property type="entry name" value="AMP_BINDING"/>
    <property type="match status" value="1"/>
</dbReference>
<reference evidence="4" key="1">
    <citation type="journal article" date="2019" name="Int. J. Syst. Evol. Microbiol.">
        <title>The Global Catalogue of Microorganisms (GCM) 10K type strain sequencing project: providing services to taxonomists for standard genome sequencing and annotation.</title>
        <authorList>
            <consortium name="The Broad Institute Genomics Platform"/>
            <consortium name="The Broad Institute Genome Sequencing Center for Infectious Disease"/>
            <person name="Wu L."/>
            <person name="Ma J."/>
        </authorList>
    </citation>
    <scope>NUCLEOTIDE SEQUENCE [LARGE SCALE GENOMIC DNA]</scope>
    <source>
        <strain evidence="4">CGMCC 4.7680</strain>
    </source>
</reference>
<sequence length="496" mass="53387">MSSGRGTGMAVTPLHEWFTRSAEAHPDRVALEAADAVLTYRELRSAADGLAKALARAGLKPGDRVALLARRSPMTYAGYLATLLAGAVVVPLNPAFPEARNAAVTARAGARTVLDDGALSPVLPPSPGTVEADTAYILFTSGSTGTPKGVPITHGNVASYLECNIRRYRAGPGDRLTQTFDLTFDPSVFDMFVSWGSGATLVVPTPEDVRDPVGFVTRRGITHWFSVPSVVSLARRMRRLTPGGMPGLRCSLFAGEQLTTDQASAWSVAAPASRIENLYGPTELTVTCTGYQLPPNRARWPGTANGTVPIGVCYPHLEHVVLGGDGSRAAEGELCVRGGQRFGGYLDPTDNIGRFVRFDPLDDRPADVVDDVSVTPDFWYRTGDRVRLTDDGGLVHLGRLDAQVQVHGYRVELGEVEATLRGHPKISDAVVLPNDTELRAVYTGAPSTTGELSEWLHRRLPAYMIPRRYHHVEVLPLNPNGKIDRRGLAAMTLPPT</sequence>
<evidence type="ECO:0000313" key="4">
    <source>
        <dbReference type="Proteomes" id="UP000649955"/>
    </source>
</evidence>
<organism evidence="3 4">
    <name type="scientific">Amycolatopsis bullii</name>
    <dbReference type="NCBI Taxonomy" id="941987"/>
    <lineage>
        <taxon>Bacteria</taxon>
        <taxon>Bacillati</taxon>
        <taxon>Actinomycetota</taxon>
        <taxon>Actinomycetes</taxon>
        <taxon>Pseudonocardiales</taxon>
        <taxon>Pseudonocardiaceae</taxon>
        <taxon>Amycolatopsis</taxon>
    </lineage>
</organism>
<evidence type="ECO:0000259" key="1">
    <source>
        <dbReference type="Pfam" id="PF00501"/>
    </source>
</evidence>
<keyword evidence="4" id="KW-1185">Reference proteome</keyword>
<dbReference type="EMBL" id="BNAW01000013">
    <property type="protein sequence ID" value="GHG14387.1"/>
    <property type="molecule type" value="Genomic_DNA"/>
</dbReference>
<dbReference type="InterPro" id="IPR000873">
    <property type="entry name" value="AMP-dep_synth/lig_dom"/>
</dbReference>
<feature type="domain" description="AMP-dependent synthetase/ligase" evidence="1">
    <location>
        <begin position="128"/>
        <end position="346"/>
    </location>
</feature>
<feature type="domain" description="AMP-dependent synthetase/ligase" evidence="1">
    <location>
        <begin position="18"/>
        <end position="114"/>
    </location>
</feature>
<dbReference type="InterPro" id="IPR042099">
    <property type="entry name" value="ANL_N_sf"/>
</dbReference>
<dbReference type="Pfam" id="PF13193">
    <property type="entry name" value="AMP-binding_C"/>
    <property type="match status" value="1"/>
</dbReference>
<dbReference type="PANTHER" id="PTHR45527:SF1">
    <property type="entry name" value="FATTY ACID SYNTHASE"/>
    <property type="match status" value="1"/>
</dbReference>
<dbReference type="Gene3D" id="3.30.300.30">
    <property type="match status" value="1"/>
</dbReference>
<dbReference type="Proteomes" id="UP000649955">
    <property type="component" value="Unassembled WGS sequence"/>
</dbReference>
<dbReference type="InterPro" id="IPR020845">
    <property type="entry name" value="AMP-binding_CS"/>
</dbReference>
<proteinExistence type="predicted"/>
<accession>A0ABQ3KDJ9</accession>
<dbReference type="Pfam" id="PF00501">
    <property type="entry name" value="AMP-binding"/>
    <property type="match status" value="2"/>
</dbReference>